<keyword evidence="5" id="KW-1185">Reference proteome</keyword>
<dbReference type="InterPro" id="IPR010799">
    <property type="entry name" value="MlrC_C"/>
</dbReference>
<dbReference type="RefSeq" id="WP_188899292.1">
    <property type="nucleotide sequence ID" value="NZ_BMKS01000003.1"/>
</dbReference>
<feature type="region of interest" description="Disordered" evidence="1">
    <location>
        <begin position="522"/>
        <end position="542"/>
    </location>
</feature>
<dbReference type="InterPro" id="IPR015995">
    <property type="entry name" value="MlrC_N"/>
</dbReference>
<feature type="domain" description="Microcystin LR degradation protein MlrC N-terminal" evidence="3">
    <location>
        <begin position="22"/>
        <end position="315"/>
    </location>
</feature>
<dbReference type="AlphaFoldDB" id="A0A8J2ZA55"/>
<evidence type="ECO:0000256" key="1">
    <source>
        <dbReference type="SAM" id="MobiDB-lite"/>
    </source>
</evidence>
<gene>
    <name evidence="4" type="ORF">GCM10010964_14040</name>
</gene>
<evidence type="ECO:0000313" key="4">
    <source>
        <dbReference type="EMBL" id="GGG27291.1"/>
    </source>
</evidence>
<protein>
    <submittedName>
        <fullName evidence="4">Microcystinase C</fullName>
    </submittedName>
</protein>
<evidence type="ECO:0000259" key="2">
    <source>
        <dbReference type="Pfam" id="PF07171"/>
    </source>
</evidence>
<dbReference type="PIRSF" id="PIRSF012702">
    <property type="entry name" value="UCP012702"/>
    <property type="match status" value="1"/>
</dbReference>
<dbReference type="EMBL" id="BMKS01000003">
    <property type="protein sequence ID" value="GGG27291.1"/>
    <property type="molecule type" value="Genomic_DNA"/>
</dbReference>
<name>A0A8J2ZA55_9PROT</name>
<comment type="caution">
    <text evidence="4">The sequence shown here is derived from an EMBL/GenBank/DDBJ whole genome shotgun (WGS) entry which is preliminary data.</text>
</comment>
<dbReference type="Pfam" id="PF07171">
    <property type="entry name" value="MlrC_C"/>
    <property type="match status" value="1"/>
</dbReference>
<evidence type="ECO:0000313" key="5">
    <source>
        <dbReference type="Proteomes" id="UP000597507"/>
    </source>
</evidence>
<dbReference type="InterPro" id="IPR009197">
    <property type="entry name" value="MlrC"/>
</dbReference>
<dbReference type="Proteomes" id="UP000597507">
    <property type="component" value="Unassembled WGS sequence"/>
</dbReference>
<organism evidence="4 5">
    <name type="scientific">Caldovatus sediminis</name>
    <dbReference type="NCBI Taxonomy" id="2041189"/>
    <lineage>
        <taxon>Bacteria</taxon>
        <taxon>Pseudomonadati</taxon>
        <taxon>Pseudomonadota</taxon>
        <taxon>Alphaproteobacteria</taxon>
        <taxon>Acetobacterales</taxon>
        <taxon>Roseomonadaceae</taxon>
        <taxon>Caldovatus</taxon>
    </lineage>
</organism>
<feature type="domain" description="Microcystin LR degradation protein MlrC C-terminal" evidence="2">
    <location>
        <begin position="328"/>
        <end position="508"/>
    </location>
</feature>
<reference evidence="4 5" key="1">
    <citation type="journal article" date="2014" name="Int. J. Syst. Evol. Microbiol.">
        <title>Complete genome sequence of Corynebacterium casei LMG S-19264T (=DSM 44701T), isolated from a smear-ripened cheese.</title>
        <authorList>
            <consortium name="US DOE Joint Genome Institute (JGI-PGF)"/>
            <person name="Walter F."/>
            <person name="Albersmeier A."/>
            <person name="Kalinowski J."/>
            <person name="Ruckert C."/>
        </authorList>
    </citation>
    <scope>NUCLEOTIDE SEQUENCE [LARGE SCALE GENOMIC DNA]</scope>
    <source>
        <strain evidence="4 5">CGMCC 1.16330</strain>
    </source>
</reference>
<sequence>MDATANGGAHAAANPAAGPPPRIAILGLHLEANAFAPPTTRQDFVRLCLERGGRITALARSATSHLPAELPGFYRRMDATGPWTPVPVLIAAAPPGGPLEQAVFLDFLDEMQCGLAAALPLEGVYIASHGASSATGDEDSDGTLAAMVRRVVGPAVPVVCTHDLHCNVSERMLEALDAFVAYRTNPHVDQAARAAEAADLLRELLAGGRFAKAFLRLPLAPPTVTLLTKEGPYADLIRDAEALMRTDPAIANASVTGGFVYGDLPKCGMTVTVTARGGDLARARRAALALARRAWAERGRHTRRLLSVAEATAIALASGRGERPPVILADSGDNPGGGGRGNTAWLLSALHGARAPGVVLGVFVDPALAAEAQALGEGARFRALFNRVESEFSKRFEAPARVLRLSDGRGVGRRGTIAGRAFDLGPSALLELEGSGLRVVVVSLRRQCHEPRMLEMFGIDIAEARTVVVKSRGHFRAGFDEFFPDDRIFEVDAPGLTSPVLANFPWRRLPRPLFPLDPEAGWREPDWPEAAPGPSQAPGHAV</sequence>
<proteinExistence type="predicted"/>
<dbReference type="Pfam" id="PF07364">
    <property type="entry name" value="DUF1485"/>
    <property type="match status" value="1"/>
</dbReference>
<evidence type="ECO:0000259" key="3">
    <source>
        <dbReference type="Pfam" id="PF07364"/>
    </source>
</evidence>
<accession>A0A8J2ZA55</accession>